<proteinExistence type="predicted"/>
<name>A0A2S9Y8E4_9BACT</name>
<organism evidence="1 2">
    <name type="scientific">Enhygromyxa salina</name>
    <dbReference type="NCBI Taxonomy" id="215803"/>
    <lineage>
        <taxon>Bacteria</taxon>
        <taxon>Pseudomonadati</taxon>
        <taxon>Myxococcota</taxon>
        <taxon>Polyangia</taxon>
        <taxon>Nannocystales</taxon>
        <taxon>Nannocystaceae</taxon>
        <taxon>Enhygromyxa</taxon>
    </lineage>
</organism>
<accession>A0A2S9Y8E4</accession>
<evidence type="ECO:0000313" key="2">
    <source>
        <dbReference type="Proteomes" id="UP000238823"/>
    </source>
</evidence>
<comment type="caution">
    <text evidence="1">The sequence shown here is derived from an EMBL/GenBank/DDBJ whole genome shotgun (WGS) entry which is preliminary data.</text>
</comment>
<dbReference type="AlphaFoldDB" id="A0A2S9Y8E4"/>
<evidence type="ECO:0000313" key="1">
    <source>
        <dbReference type="EMBL" id="PRQ01291.1"/>
    </source>
</evidence>
<gene>
    <name evidence="1" type="ORF">ENSA7_58960</name>
</gene>
<dbReference type="Proteomes" id="UP000238823">
    <property type="component" value="Unassembled WGS sequence"/>
</dbReference>
<reference evidence="1 2" key="1">
    <citation type="submission" date="2018-03" db="EMBL/GenBank/DDBJ databases">
        <title>Draft Genome Sequences of the Obligatory Marine Myxobacteria Enhygromyxa salina SWB007.</title>
        <authorList>
            <person name="Poehlein A."/>
            <person name="Moghaddam J.A."/>
            <person name="Harms H."/>
            <person name="Alanjari M."/>
            <person name="Koenig G.M."/>
            <person name="Daniel R."/>
            <person name="Schaeberle T.F."/>
        </authorList>
    </citation>
    <scope>NUCLEOTIDE SEQUENCE [LARGE SCALE GENOMIC DNA]</scope>
    <source>
        <strain evidence="1 2">SWB007</strain>
    </source>
</reference>
<dbReference type="OrthoDB" id="5510149at2"/>
<dbReference type="RefSeq" id="WP_106092745.1">
    <property type="nucleotide sequence ID" value="NZ_PVNL01000117.1"/>
</dbReference>
<protein>
    <submittedName>
        <fullName evidence="1">Uncharacterized protein</fullName>
    </submittedName>
</protein>
<sequence length="221" mass="24362">MSLDLSIALCLRDDETRLPVMAKAAVEVAEALRREHAAGEWHEAPEHAREEAWIAAGAERRADPNLSYEVLALDESSRDNTLSVLSILHGRHSQLRSFQALEPGTAVMRAARLARGRVWLIVDAPFDLAHGLWATRQVFCGDQAAVIPGEVLALRRGVGQAALGWMGGGLVSAQREVERLLDSHGQRPAWSPPRDQALRNRARLFVRGRLAGFGLGQFDRR</sequence>
<dbReference type="EMBL" id="PVNL01000117">
    <property type="protein sequence ID" value="PRQ01291.1"/>
    <property type="molecule type" value="Genomic_DNA"/>
</dbReference>